<keyword evidence="3" id="KW-0809">Transit peptide</keyword>
<keyword evidence="2" id="KW-0804">Transcription</keyword>
<dbReference type="SMART" id="SM00733">
    <property type="entry name" value="Mterf"/>
    <property type="match status" value="6"/>
</dbReference>
<feature type="non-terminal residue" evidence="4">
    <location>
        <position position="359"/>
    </location>
</feature>
<comment type="caution">
    <text evidence="4">The sequence shown here is derived from an EMBL/GenBank/DDBJ whole genome shotgun (WGS) entry which is preliminary data.</text>
</comment>
<evidence type="ECO:0000256" key="2">
    <source>
        <dbReference type="ARBA" id="ARBA00022472"/>
    </source>
</evidence>
<dbReference type="InterPro" id="IPR003690">
    <property type="entry name" value="MTERF"/>
</dbReference>
<reference evidence="5" key="1">
    <citation type="submission" date="2016-04" db="EMBL/GenBank/DDBJ databases">
        <title>Cephalotus genome sequencing.</title>
        <authorList>
            <person name="Fukushima K."/>
            <person name="Hasebe M."/>
            <person name="Fang X."/>
        </authorList>
    </citation>
    <scope>NUCLEOTIDE SEQUENCE [LARGE SCALE GENOMIC DNA]</scope>
    <source>
        <strain evidence="5">cv. St1</strain>
    </source>
</reference>
<evidence type="ECO:0000313" key="5">
    <source>
        <dbReference type="Proteomes" id="UP000187406"/>
    </source>
</evidence>
<dbReference type="GO" id="GO:0006353">
    <property type="term" value="P:DNA-templated transcription termination"/>
    <property type="evidence" value="ECO:0007669"/>
    <property type="project" value="UniProtKB-KW"/>
</dbReference>
<dbReference type="InterPro" id="IPR038538">
    <property type="entry name" value="MTERF_sf"/>
</dbReference>
<organism evidence="4 5">
    <name type="scientific">Cephalotus follicularis</name>
    <name type="common">Albany pitcher plant</name>
    <dbReference type="NCBI Taxonomy" id="3775"/>
    <lineage>
        <taxon>Eukaryota</taxon>
        <taxon>Viridiplantae</taxon>
        <taxon>Streptophyta</taxon>
        <taxon>Embryophyta</taxon>
        <taxon>Tracheophyta</taxon>
        <taxon>Spermatophyta</taxon>
        <taxon>Magnoliopsida</taxon>
        <taxon>eudicotyledons</taxon>
        <taxon>Gunneridae</taxon>
        <taxon>Pentapetalae</taxon>
        <taxon>rosids</taxon>
        <taxon>fabids</taxon>
        <taxon>Oxalidales</taxon>
        <taxon>Cephalotaceae</taxon>
        <taxon>Cephalotus</taxon>
    </lineage>
</organism>
<dbReference type="PANTHER" id="PTHR13068:SF166">
    <property type="entry name" value="TRANSCRIPTION TERMINATION FACTOR MTERF15, MITOCHONDRIAL-LIKE"/>
    <property type="match status" value="1"/>
</dbReference>
<evidence type="ECO:0000313" key="4">
    <source>
        <dbReference type="EMBL" id="GAV73142.1"/>
    </source>
</evidence>
<dbReference type="Pfam" id="PF02536">
    <property type="entry name" value="mTERF"/>
    <property type="match status" value="2"/>
</dbReference>
<dbReference type="EMBL" id="BDDD01001077">
    <property type="protein sequence ID" value="GAV73142.1"/>
    <property type="molecule type" value="Genomic_DNA"/>
</dbReference>
<feature type="non-terminal residue" evidence="4">
    <location>
        <position position="1"/>
    </location>
</feature>
<evidence type="ECO:0000256" key="1">
    <source>
        <dbReference type="ARBA" id="ARBA00007692"/>
    </source>
</evidence>
<dbReference type="STRING" id="3775.A0A1Q3BZ25"/>
<comment type="similarity">
    <text evidence="1">Belongs to the mTERF family.</text>
</comment>
<dbReference type="Gene3D" id="1.25.70.10">
    <property type="entry name" value="Transcription termination factor 3, mitochondrial"/>
    <property type="match status" value="1"/>
</dbReference>
<proteinExistence type="inferred from homology"/>
<accession>A0A1Q3BZ25</accession>
<gene>
    <name evidence="4" type="ORF">CFOL_v3_16629</name>
</gene>
<dbReference type="PANTHER" id="PTHR13068">
    <property type="entry name" value="CGI-12 PROTEIN-RELATED"/>
    <property type="match status" value="1"/>
</dbReference>
<dbReference type="InParanoid" id="A0A1Q3BZ25"/>
<keyword evidence="2" id="KW-0806">Transcription termination</keyword>
<protein>
    <submittedName>
        <fullName evidence="4">mTERF domain-containing protein</fullName>
    </submittedName>
</protein>
<dbReference type="AlphaFoldDB" id="A0A1Q3BZ25"/>
<dbReference type="GO" id="GO:0003676">
    <property type="term" value="F:nucleic acid binding"/>
    <property type="evidence" value="ECO:0007669"/>
    <property type="project" value="InterPro"/>
</dbReference>
<dbReference type="Proteomes" id="UP000187406">
    <property type="component" value="Unassembled WGS sequence"/>
</dbReference>
<dbReference type="FunCoup" id="A0A1Q3BZ25">
    <property type="interactions" value="351"/>
</dbReference>
<evidence type="ECO:0000256" key="3">
    <source>
        <dbReference type="ARBA" id="ARBA00022946"/>
    </source>
</evidence>
<dbReference type="OrthoDB" id="637682at2759"/>
<name>A0A1Q3BZ25_CEPFO</name>
<keyword evidence="5" id="KW-1185">Reference proteome</keyword>
<sequence length="359" mass="40964">FLENPSMLSIRNVSSNANQHSFTESYLINSFGFSPQSALSASKYVHLETPEKPDSVVKFFESHGFSKSRMSLLARRCPSILSCRDPAKLFLPKIEFLYSVGLSSVDVVNSISAFPILLHRSLRDRIIPSYDYLKGLFPSEDKLAISIKRFPDVLAYDPQTYIEPNIAILQQYGVPKANIMALLSQHPRAFFMKPDQFKEVVEELKKMGINPSAYRFVYAINSKRSLSKLTWQKKLDVYRRCGWSDKEILLAFTKNPLCIMFSEDKILAAMDTFVNKLGWDSSLVARCPNIIGMSLKKRIAPRSAVIQVLLSKGLIDRSVAISTMFICTEKLFLQKYVARYEEKVPHLLKVYQENMDLSK</sequence>
<dbReference type="FunFam" id="1.25.70.10:FF:000001">
    <property type="entry name" value="Mitochondrial transcription termination factor-like"/>
    <property type="match status" value="1"/>
</dbReference>
<keyword evidence="2" id="KW-0805">Transcription regulation</keyword>